<evidence type="ECO:0000256" key="1">
    <source>
        <dbReference type="ARBA" id="ARBA00022553"/>
    </source>
</evidence>
<protein>
    <submittedName>
        <fullName evidence="6">LuxR family transcriptional regulator</fullName>
    </submittedName>
</protein>
<dbReference type="InterPro" id="IPR016032">
    <property type="entry name" value="Sig_transdc_resp-reg_C-effctor"/>
</dbReference>
<dbReference type="SUPFAM" id="SSF46894">
    <property type="entry name" value="C-terminal effector domain of the bipartite response regulators"/>
    <property type="match status" value="1"/>
</dbReference>
<sequence length="238" mass="25813">MQQRQFDVPSTLDIKADGSRHIDESAPRFLVVDDHALMRHGLKLALKMQFPTATVIEAGSLSEAMRCARSAGDLSAVLYDLKLSDAEGLAGLKEMLRWLGRVPLVVVSGTLDNNLVVSCIRAGARGFVPKGADAEVFEHALPIIMGGGLYAPLPSALSHQPDTLFQEPSPAPAPSVHDLTDRQREILQLLLQGQSNKEIARSLGIVEGTIKVHLRSIMQRLGVRNRTQLAVMVEKSGL</sequence>
<feature type="modified residue" description="4-aspartylphosphate" evidence="3">
    <location>
        <position position="80"/>
    </location>
</feature>
<keyword evidence="2" id="KW-0238">DNA-binding</keyword>
<dbReference type="PANTHER" id="PTHR45566">
    <property type="entry name" value="HTH-TYPE TRANSCRIPTIONAL REGULATOR YHJB-RELATED"/>
    <property type="match status" value="1"/>
</dbReference>
<comment type="caution">
    <text evidence="6">The sequence shown here is derived from an EMBL/GenBank/DDBJ whole genome shotgun (WGS) entry which is preliminary data.</text>
</comment>
<dbReference type="PROSITE" id="PS00622">
    <property type="entry name" value="HTH_LUXR_1"/>
    <property type="match status" value="1"/>
</dbReference>
<dbReference type="GO" id="GO:0006355">
    <property type="term" value="P:regulation of DNA-templated transcription"/>
    <property type="evidence" value="ECO:0007669"/>
    <property type="project" value="InterPro"/>
</dbReference>
<dbReference type="InterPro" id="IPR051015">
    <property type="entry name" value="EvgA-like"/>
</dbReference>
<organism evidence="6 7">
    <name type="scientific">Azospirillum brasilense</name>
    <dbReference type="NCBI Taxonomy" id="192"/>
    <lineage>
        <taxon>Bacteria</taxon>
        <taxon>Pseudomonadati</taxon>
        <taxon>Pseudomonadota</taxon>
        <taxon>Alphaproteobacteria</taxon>
        <taxon>Rhodospirillales</taxon>
        <taxon>Azospirillaceae</taxon>
        <taxon>Azospirillum</taxon>
    </lineage>
</organism>
<keyword evidence="1 3" id="KW-0597">Phosphoprotein</keyword>
<dbReference type="PANTHER" id="PTHR45566:SF2">
    <property type="entry name" value="NARL SUBFAMILY"/>
    <property type="match status" value="1"/>
</dbReference>
<dbReference type="Pfam" id="PF00196">
    <property type="entry name" value="GerE"/>
    <property type="match status" value="1"/>
</dbReference>
<gene>
    <name evidence="6" type="ORF">CHT98_10780</name>
</gene>
<dbReference type="GO" id="GO:0003677">
    <property type="term" value="F:DNA binding"/>
    <property type="evidence" value="ECO:0007669"/>
    <property type="project" value="UniProtKB-KW"/>
</dbReference>
<evidence type="ECO:0000313" key="6">
    <source>
        <dbReference type="EMBL" id="OYD84526.1"/>
    </source>
</evidence>
<dbReference type="SUPFAM" id="SSF52172">
    <property type="entry name" value="CheY-like"/>
    <property type="match status" value="1"/>
</dbReference>
<dbReference type="AlphaFoldDB" id="A0A235HFS8"/>
<dbReference type="Proteomes" id="UP000215367">
    <property type="component" value="Unassembled WGS sequence"/>
</dbReference>
<dbReference type="SMART" id="SM00448">
    <property type="entry name" value="REC"/>
    <property type="match status" value="1"/>
</dbReference>
<dbReference type="SMART" id="SM00421">
    <property type="entry name" value="HTH_LUXR"/>
    <property type="match status" value="1"/>
</dbReference>
<dbReference type="GO" id="GO:0000160">
    <property type="term" value="P:phosphorelay signal transduction system"/>
    <property type="evidence" value="ECO:0007669"/>
    <property type="project" value="InterPro"/>
</dbReference>
<evidence type="ECO:0000259" key="4">
    <source>
        <dbReference type="PROSITE" id="PS50043"/>
    </source>
</evidence>
<dbReference type="InterPro" id="IPR001789">
    <property type="entry name" value="Sig_transdc_resp-reg_receiver"/>
</dbReference>
<evidence type="ECO:0000313" key="7">
    <source>
        <dbReference type="Proteomes" id="UP000215367"/>
    </source>
</evidence>
<dbReference type="Pfam" id="PF00072">
    <property type="entry name" value="Response_reg"/>
    <property type="match status" value="1"/>
</dbReference>
<dbReference type="RefSeq" id="WP_094303207.1">
    <property type="nucleotide sequence ID" value="NZ_NOWT01000007.1"/>
</dbReference>
<dbReference type="InterPro" id="IPR011006">
    <property type="entry name" value="CheY-like_superfamily"/>
</dbReference>
<proteinExistence type="predicted"/>
<feature type="domain" description="HTH luxR-type" evidence="4">
    <location>
        <begin position="172"/>
        <end position="237"/>
    </location>
</feature>
<dbReference type="EMBL" id="NOWT01000007">
    <property type="protein sequence ID" value="OYD84526.1"/>
    <property type="molecule type" value="Genomic_DNA"/>
</dbReference>
<dbReference type="Gene3D" id="1.10.10.10">
    <property type="entry name" value="Winged helix-like DNA-binding domain superfamily/Winged helix DNA-binding domain"/>
    <property type="match status" value="1"/>
</dbReference>
<dbReference type="PROSITE" id="PS50110">
    <property type="entry name" value="RESPONSE_REGULATORY"/>
    <property type="match status" value="1"/>
</dbReference>
<dbReference type="InterPro" id="IPR000792">
    <property type="entry name" value="Tscrpt_reg_LuxR_C"/>
</dbReference>
<feature type="domain" description="Response regulatory" evidence="5">
    <location>
        <begin position="28"/>
        <end position="145"/>
    </location>
</feature>
<name>A0A235HFS8_AZOBR</name>
<evidence type="ECO:0000256" key="2">
    <source>
        <dbReference type="ARBA" id="ARBA00023125"/>
    </source>
</evidence>
<dbReference type="InterPro" id="IPR036388">
    <property type="entry name" value="WH-like_DNA-bd_sf"/>
</dbReference>
<dbReference type="Gene3D" id="3.40.50.2300">
    <property type="match status" value="1"/>
</dbReference>
<accession>A0A235HFS8</accession>
<dbReference type="PRINTS" id="PR00038">
    <property type="entry name" value="HTHLUXR"/>
</dbReference>
<dbReference type="CDD" id="cd06170">
    <property type="entry name" value="LuxR_C_like"/>
    <property type="match status" value="1"/>
</dbReference>
<dbReference type="CDD" id="cd17535">
    <property type="entry name" value="REC_NarL-like"/>
    <property type="match status" value="1"/>
</dbReference>
<reference evidence="6 7" key="1">
    <citation type="submission" date="2017-07" db="EMBL/GenBank/DDBJ databases">
        <title>Whole genome sequence of Azospirillum brasilense 2A1, a potential biofertilizer strain.</title>
        <authorList>
            <person name="Fontana C.A."/>
            <person name="Toffoli L.M."/>
            <person name="Salazar S.M."/>
            <person name="Puglisi E."/>
            <person name="Pedraza R."/>
            <person name="Bassi D."/>
            <person name="Cocconcelli P.S."/>
        </authorList>
    </citation>
    <scope>NUCLEOTIDE SEQUENCE [LARGE SCALE GENOMIC DNA]</scope>
    <source>
        <strain evidence="6 7">2A1</strain>
    </source>
</reference>
<dbReference type="InterPro" id="IPR058245">
    <property type="entry name" value="NreC/VraR/RcsB-like_REC"/>
</dbReference>
<dbReference type="PROSITE" id="PS50043">
    <property type="entry name" value="HTH_LUXR_2"/>
    <property type="match status" value="1"/>
</dbReference>
<evidence type="ECO:0000256" key="3">
    <source>
        <dbReference type="PROSITE-ProRule" id="PRU00169"/>
    </source>
</evidence>
<evidence type="ECO:0000259" key="5">
    <source>
        <dbReference type="PROSITE" id="PS50110"/>
    </source>
</evidence>